<evidence type="ECO:0000256" key="2">
    <source>
        <dbReference type="ARBA" id="ARBA00012737"/>
    </source>
</evidence>
<protein>
    <recommendedName>
        <fullName evidence="2">asparagine synthase (glutamine-hydrolyzing)</fullName>
        <ecNumber evidence="2">6.3.5.4</ecNumber>
    </recommendedName>
</protein>
<organism evidence="4 5">
    <name type="scientific">Geotoga petraea</name>
    <dbReference type="NCBI Taxonomy" id="28234"/>
    <lineage>
        <taxon>Bacteria</taxon>
        <taxon>Thermotogati</taxon>
        <taxon>Thermotogota</taxon>
        <taxon>Thermotogae</taxon>
        <taxon>Petrotogales</taxon>
        <taxon>Petrotogaceae</taxon>
        <taxon>Geotoga</taxon>
    </lineage>
</organism>
<name>A0A4Z0VX22_9BACT</name>
<dbReference type="SUPFAM" id="SSF52402">
    <property type="entry name" value="Adenine nucleotide alpha hydrolases-like"/>
    <property type="match status" value="1"/>
</dbReference>
<dbReference type="GO" id="GO:0004066">
    <property type="term" value="F:asparagine synthase (glutamine-hydrolyzing) activity"/>
    <property type="evidence" value="ECO:0007669"/>
    <property type="project" value="UniProtKB-EC"/>
</dbReference>
<dbReference type="InterPro" id="IPR051786">
    <property type="entry name" value="ASN_synthetase/amidase"/>
</dbReference>
<dbReference type="Gene3D" id="3.40.50.620">
    <property type="entry name" value="HUPs"/>
    <property type="match status" value="1"/>
</dbReference>
<gene>
    <name evidence="4" type="ORF">E4650_00070</name>
</gene>
<dbReference type="EMBL" id="SRME01000001">
    <property type="protein sequence ID" value="TGG88638.1"/>
    <property type="molecule type" value="Genomic_DNA"/>
</dbReference>
<dbReference type="RefSeq" id="WP_135402335.1">
    <property type="nucleotide sequence ID" value="NZ_SRME01000001.1"/>
</dbReference>
<evidence type="ECO:0000313" key="5">
    <source>
        <dbReference type="Proteomes" id="UP000297288"/>
    </source>
</evidence>
<evidence type="ECO:0000256" key="1">
    <source>
        <dbReference type="ARBA" id="ARBA00005187"/>
    </source>
</evidence>
<dbReference type="EC" id="6.3.5.4" evidence="2"/>
<comment type="catalytic activity">
    <reaction evidence="3">
        <text>L-aspartate + L-glutamine + ATP + H2O = L-asparagine + L-glutamate + AMP + diphosphate + H(+)</text>
        <dbReference type="Rhea" id="RHEA:12228"/>
        <dbReference type="ChEBI" id="CHEBI:15377"/>
        <dbReference type="ChEBI" id="CHEBI:15378"/>
        <dbReference type="ChEBI" id="CHEBI:29985"/>
        <dbReference type="ChEBI" id="CHEBI:29991"/>
        <dbReference type="ChEBI" id="CHEBI:30616"/>
        <dbReference type="ChEBI" id="CHEBI:33019"/>
        <dbReference type="ChEBI" id="CHEBI:58048"/>
        <dbReference type="ChEBI" id="CHEBI:58359"/>
        <dbReference type="ChEBI" id="CHEBI:456215"/>
        <dbReference type="EC" id="6.3.5.4"/>
    </reaction>
</comment>
<proteinExistence type="predicted"/>
<dbReference type="AlphaFoldDB" id="A0A4Z0VX22"/>
<comment type="pathway">
    <text evidence="1">Amino-acid biosynthesis; L-asparagine biosynthesis; L-asparagine from L-aspartate (L-Gln route): step 1/1.</text>
</comment>
<accession>A0A4Z0VX22</accession>
<evidence type="ECO:0000313" key="4">
    <source>
        <dbReference type="EMBL" id="TGG88638.1"/>
    </source>
</evidence>
<reference evidence="4 5" key="1">
    <citation type="submission" date="2019-04" db="EMBL/GenBank/DDBJ databases">
        <title>Draft genome sequence data and analysis of a Fermenting Bacterium, Geotoga petraea strain HO-Geo1, isolated from heavy-oil petroleum reservoir in Russia.</title>
        <authorList>
            <person name="Grouzdev D.S."/>
            <person name="Semenova E.M."/>
            <person name="Sokolova D.S."/>
            <person name="Tourova T.P."/>
            <person name="Poltaraus A.B."/>
            <person name="Nazina T.N."/>
        </authorList>
    </citation>
    <scope>NUCLEOTIDE SEQUENCE [LARGE SCALE GENOMIC DNA]</scope>
    <source>
        <strain evidence="4 5">HO-Geo1</strain>
    </source>
</reference>
<dbReference type="InterPro" id="IPR014729">
    <property type="entry name" value="Rossmann-like_a/b/a_fold"/>
</dbReference>
<dbReference type="PANTHER" id="PTHR43284:SF1">
    <property type="entry name" value="ASPARAGINE SYNTHETASE"/>
    <property type="match status" value="1"/>
</dbReference>
<dbReference type="OrthoDB" id="693367at2"/>
<sequence>MNKMIISKLGDIDVKIELKSFKGFEYYIEGVIFSEESEDEKKTLEFIIDFYNKFGKIPFEKLYGGFILFLKNRINEEIIIFTDNSNMRTLYYSNAFVSTKFLEIVQKEKFNELDLEGVAQYLMFGEIYLNKTLFKNINNIKNTEYIIIKNGKISINNKEIKNIDSSNKKVRFDSFFDKISKATNDKKITMDLTGGYDSRLVFSMLKDKGLDIKLFISGKKDSKDVLIAKKISKITNYDIDFFQVEKRKLNEKNLWELFEFGETIYNLKSSYRIKSFADFRKNKGYDLRITGDGGVLYKDWWWIQDFPFYNKRNVDVEKFYKQRILLTSINRTLFTDSVKDFMHKAENNIKNNIKKLKKETNTKSYDFFYFNLKGNLISKANNCFSKYIPIYSPLWEKELVSFSYNLKRKDRFFYNFIRKMITKNAPELSKIRTEYEMNASDKFFDKIIDFYFFVKQYFVKAFRYFKRRVLNKNYKSDVDIENFYDDIRKLDILDKAIEFFKKNEFLKESVKKEDLSDDLIDRILNIYMVIKYGGKK</sequence>
<dbReference type="Proteomes" id="UP000297288">
    <property type="component" value="Unassembled WGS sequence"/>
</dbReference>
<dbReference type="PANTHER" id="PTHR43284">
    <property type="entry name" value="ASPARAGINE SYNTHETASE (GLUTAMINE-HYDROLYZING)"/>
    <property type="match status" value="1"/>
</dbReference>
<comment type="caution">
    <text evidence="4">The sequence shown here is derived from an EMBL/GenBank/DDBJ whole genome shotgun (WGS) entry which is preliminary data.</text>
</comment>
<evidence type="ECO:0000256" key="3">
    <source>
        <dbReference type="ARBA" id="ARBA00048741"/>
    </source>
</evidence>